<dbReference type="SUPFAM" id="SSF52833">
    <property type="entry name" value="Thioredoxin-like"/>
    <property type="match status" value="1"/>
</dbReference>
<dbReference type="Gene3D" id="3.40.30.10">
    <property type="entry name" value="Glutaredoxin"/>
    <property type="match status" value="1"/>
</dbReference>
<evidence type="ECO:0000313" key="2">
    <source>
        <dbReference type="EMBL" id="SCZ52090.1"/>
    </source>
</evidence>
<feature type="domain" description="Thioredoxin" evidence="1">
    <location>
        <begin position="5"/>
        <end position="88"/>
    </location>
</feature>
<gene>
    <name evidence="2" type="ORF">SAMN03097708_00666</name>
</gene>
<dbReference type="Pfam" id="PF00085">
    <property type="entry name" value="Thioredoxin"/>
    <property type="match status" value="1"/>
</dbReference>
<name>A0A1G5PSB9_9GAMM</name>
<dbReference type="PANTHER" id="PTHR43601:SF3">
    <property type="entry name" value="THIOREDOXIN, MITOCHONDRIAL"/>
    <property type="match status" value="1"/>
</dbReference>
<proteinExistence type="predicted"/>
<dbReference type="CDD" id="cd02947">
    <property type="entry name" value="TRX_family"/>
    <property type="match status" value="1"/>
</dbReference>
<dbReference type="InterPro" id="IPR013766">
    <property type="entry name" value="Thioredoxin_domain"/>
</dbReference>
<evidence type="ECO:0000313" key="3">
    <source>
        <dbReference type="Proteomes" id="UP000199648"/>
    </source>
</evidence>
<keyword evidence="3" id="KW-1185">Reference proteome</keyword>
<dbReference type="AlphaFoldDB" id="A0A1G5PSB9"/>
<dbReference type="InterPro" id="IPR036249">
    <property type="entry name" value="Thioredoxin-like_sf"/>
</dbReference>
<dbReference type="PANTHER" id="PTHR43601">
    <property type="entry name" value="THIOREDOXIN, MITOCHONDRIAL"/>
    <property type="match status" value="1"/>
</dbReference>
<dbReference type="GO" id="GO:0045454">
    <property type="term" value="P:cell redox homeostasis"/>
    <property type="evidence" value="ECO:0007669"/>
    <property type="project" value="TreeGrafter"/>
</dbReference>
<protein>
    <submittedName>
        <fullName evidence="2">Thioredoxin</fullName>
    </submittedName>
</protein>
<dbReference type="RefSeq" id="WP_092992604.1">
    <property type="nucleotide sequence ID" value="NZ_FMWD01000002.1"/>
</dbReference>
<accession>A0A1G5PSB9</accession>
<dbReference type="OrthoDB" id="5295821at2"/>
<organism evidence="2 3">
    <name type="scientific">Thiohalomonas denitrificans</name>
    <dbReference type="NCBI Taxonomy" id="415747"/>
    <lineage>
        <taxon>Bacteria</taxon>
        <taxon>Pseudomonadati</taxon>
        <taxon>Pseudomonadota</taxon>
        <taxon>Gammaproteobacteria</taxon>
        <taxon>Thiohalomonadales</taxon>
        <taxon>Thiohalomonadaceae</taxon>
        <taxon>Thiohalomonas</taxon>
    </lineage>
</organism>
<dbReference type="STRING" id="415747.SAMN03097708_00666"/>
<sequence>MQSLTSSQQFDAFVEQHPAVLIYFSSSGCGVCNALKPRVRAMVEEEFPELMLAEVDCEASPELAAQHGVFTVPTVTVWFEQHETTRKSRAFSIGELQMEMERPYALMFEV</sequence>
<dbReference type="EMBL" id="FMWD01000002">
    <property type="protein sequence ID" value="SCZ52090.1"/>
    <property type="molecule type" value="Genomic_DNA"/>
</dbReference>
<dbReference type="Proteomes" id="UP000199648">
    <property type="component" value="Unassembled WGS sequence"/>
</dbReference>
<reference evidence="2 3" key="1">
    <citation type="submission" date="2016-10" db="EMBL/GenBank/DDBJ databases">
        <authorList>
            <person name="de Groot N.N."/>
        </authorList>
    </citation>
    <scope>NUCLEOTIDE SEQUENCE [LARGE SCALE GENOMIC DNA]</scope>
    <source>
        <strain evidence="2 3">HLD2</strain>
    </source>
</reference>
<evidence type="ECO:0000259" key="1">
    <source>
        <dbReference type="Pfam" id="PF00085"/>
    </source>
</evidence>